<keyword evidence="1" id="KW-0010">Activator</keyword>
<dbReference type="InterPro" id="IPR018490">
    <property type="entry name" value="cNMP-bd_dom_sf"/>
</dbReference>
<evidence type="ECO:0000313" key="3">
    <source>
        <dbReference type="Proteomes" id="UP000236500"/>
    </source>
</evidence>
<dbReference type="RefSeq" id="WP_036090207.1">
    <property type="nucleotide sequence ID" value="NZ_BJEY01000016.1"/>
</dbReference>
<keyword evidence="3" id="KW-1185">Reference proteome</keyword>
<proteinExistence type="predicted"/>
<evidence type="ECO:0000256" key="1">
    <source>
        <dbReference type="ARBA" id="ARBA00023159"/>
    </source>
</evidence>
<dbReference type="SUPFAM" id="SSF46785">
    <property type="entry name" value="Winged helix' DNA-binding domain"/>
    <property type="match status" value="1"/>
</dbReference>
<evidence type="ECO:0008006" key="4">
    <source>
        <dbReference type="Google" id="ProtNLM"/>
    </source>
</evidence>
<comment type="caution">
    <text evidence="2">The sequence shown here is derived from an EMBL/GenBank/DDBJ whole genome shotgun (WGS) entry which is preliminary data.</text>
</comment>
<organism evidence="2 3">
    <name type="scientific">Listeria newyorkensis</name>
    <dbReference type="NCBI Taxonomy" id="1497681"/>
    <lineage>
        <taxon>Bacteria</taxon>
        <taxon>Bacillati</taxon>
        <taxon>Bacillota</taxon>
        <taxon>Bacilli</taxon>
        <taxon>Bacillales</taxon>
        <taxon>Listeriaceae</taxon>
        <taxon>Listeria</taxon>
    </lineage>
</organism>
<dbReference type="Gene3D" id="2.60.120.10">
    <property type="entry name" value="Jelly Rolls"/>
    <property type="match status" value="1"/>
</dbReference>
<evidence type="ECO:0000313" key="2">
    <source>
        <dbReference type="EMBL" id="PNP89375.1"/>
    </source>
</evidence>
<gene>
    <name evidence="2" type="ORF">BMT55_12820</name>
</gene>
<dbReference type="Proteomes" id="UP000236500">
    <property type="component" value="Unassembled WGS sequence"/>
</dbReference>
<dbReference type="InterPro" id="IPR036390">
    <property type="entry name" value="WH_DNA-bd_sf"/>
</dbReference>
<sequence length="226" mass="26980">MQSIIDLYDKKEIAELYNEQSLLNQLLQNPDIQKKKILIKNKKIMISEEKKNKVYFILDGMIQANDKEKILYFRGKNHFIGLETMLFNGKTPLTMYSLGDGEVMEFEKLEIIQYIMSQQEGWFYLYMINQDLIELLMRNYKAFLLRPYQRCKLVLLDLAHEYDDKKQDYLVLPKQFTFLHLAEYLGISVVTIRRIFEKLMDEQFIIKTVNEKHICIQAPASQIQNE</sequence>
<reference evidence="2 3" key="1">
    <citation type="submission" date="2016-11" db="EMBL/GenBank/DDBJ databases">
        <title>Whole Genome Sequence of Listeria newyorkensis.</title>
        <authorList>
            <person name="Frink S."/>
            <person name="Morales C."/>
            <person name="Kiang D."/>
        </authorList>
    </citation>
    <scope>NUCLEOTIDE SEQUENCE [LARGE SCALE GENOMIC DNA]</scope>
    <source>
        <strain evidence="2 3">F1604011-044</strain>
    </source>
</reference>
<protein>
    <recommendedName>
        <fullName evidence="4">Crp/Fnr family transcriptional regulator</fullName>
    </recommendedName>
</protein>
<dbReference type="EMBL" id="MPDH01000017">
    <property type="protein sequence ID" value="PNP89375.1"/>
    <property type="molecule type" value="Genomic_DNA"/>
</dbReference>
<dbReference type="SUPFAM" id="SSF51206">
    <property type="entry name" value="cAMP-binding domain-like"/>
    <property type="match status" value="1"/>
</dbReference>
<accession>A0ABX4XJC3</accession>
<name>A0ABX4XJC3_9LIST</name>
<dbReference type="InterPro" id="IPR036388">
    <property type="entry name" value="WH-like_DNA-bd_sf"/>
</dbReference>
<dbReference type="InterPro" id="IPR014710">
    <property type="entry name" value="RmlC-like_jellyroll"/>
</dbReference>
<dbReference type="Gene3D" id="1.10.10.10">
    <property type="entry name" value="Winged helix-like DNA-binding domain superfamily/Winged helix DNA-binding domain"/>
    <property type="match status" value="1"/>
</dbReference>